<evidence type="ECO:0000313" key="3">
    <source>
        <dbReference type="Proteomes" id="UP000288716"/>
    </source>
</evidence>
<dbReference type="VEuPathDB" id="VectorBase:LDEU009752"/>
<dbReference type="CDD" id="cd00170">
    <property type="entry name" value="SEC14"/>
    <property type="match status" value="1"/>
</dbReference>
<dbReference type="PANTHER" id="PTHR46384:SF1">
    <property type="entry name" value="MOTILE SPERM DOMAIN-CONTAINING PROTEIN 2"/>
    <property type="match status" value="1"/>
</dbReference>
<sequence>LSNSSIKSIPEESVEYKTLLEVQNRLFKEYEENNEIFDASDVKKIIKSLRYLRRFAQRQDGNVNKTFEMVKNTLIWRKAMKIPLMTDDLIPLEFYDLGIAFINGTDRDGNFIFNVRAKYAYFNENVNTALERMCIFMLFKVIEASITAGTGWTLLLDITGISVTQWDFSELVWLLKVVINYMPAGLKSAILYNMPWFAKPFAKILMPFIPREWKHIIHIVGPKELPKLVPEEFIPCYMENPKNKFVIPTPSDAKSMSEIDTTILDTDKHLLLKFCQQVLARVK</sequence>
<accession>A0A443S413</accession>
<evidence type="ECO:0000259" key="1">
    <source>
        <dbReference type="PROSITE" id="PS50191"/>
    </source>
</evidence>
<evidence type="ECO:0000313" key="2">
    <source>
        <dbReference type="EMBL" id="RWS22288.1"/>
    </source>
</evidence>
<keyword evidence="3" id="KW-1185">Reference proteome</keyword>
<gene>
    <name evidence="2" type="ORF">B4U80_11658</name>
</gene>
<protein>
    <submittedName>
        <fullName evidence="2">Motile sperm domain-containing protein 2-like protein</fullName>
    </submittedName>
</protein>
<dbReference type="PANTHER" id="PTHR46384">
    <property type="entry name" value="MOTILE SPERM DOMAIN-CONTAINING PROTEIN 2"/>
    <property type="match status" value="1"/>
</dbReference>
<dbReference type="OrthoDB" id="6504392at2759"/>
<dbReference type="SUPFAM" id="SSF46938">
    <property type="entry name" value="CRAL/TRIO N-terminal domain"/>
    <property type="match status" value="1"/>
</dbReference>
<dbReference type="AlphaFoldDB" id="A0A443S413"/>
<reference evidence="2 3" key="1">
    <citation type="journal article" date="2018" name="Gigascience">
        <title>Genomes of trombidid mites reveal novel predicted allergens and laterally-transferred genes associated with secondary metabolism.</title>
        <authorList>
            <person name="Dong X."/>
            <person name="Chaisiri K."/>
            <person name="Xia D."/>
            <person name="Armstrong S.D."/>
            <person name="Fang Y."/>
            <person name="Donnelly M.J."/>
            <person name="Kadowaki T."/>
            <person name="McGarry J.W."/>
            <person name="Darby A.C."/>
            <person name="Makepeace B.L."/>
        </authorList>
    </citation>
    <scope>NUCLEOTIDE SEQUENCE [LARGE SCALE GENOMIC DNA]</scope>
    <source>
        <strain evidence="2">UoL-UT</strain>
    </source>
</reference>
<dbReference type="STRING" id="299467.A0A443S413"/>
<dbReference type="EMBL" id="NCKV01009239">
    <property type="protein sequence ID" value="RWS22288.1"/>
    <property type="molecule type" value="Genomic_DNA"/>
</dbReference>
<feature type="domain" description="CRAL-TRIO" evidence="1">
    <location>
        <begin position="90"/>
        <end position="235"/>
    </location>
</feature>
<comment type="caution">
    <text evidence="2">The sequence shown here is derived from an EMBL/GenBank/DDBJ whole genome shotgun (WGS) entry which is preliminary data.</text>
</comment>
<dbReference type="Gene3D" id="3.40.525.10">
    <property type="entry name" value="CRAL-TRIO lipid binding domain"/>
    <property type="match status" value="1"/>
</dbReference>
<dbReference type="Proteomes" id="UP000288716">
    <property type="component" value="Unassembled WGS sequence"/>
</dbReference>
<dbReference type="InterPro" id="IPR001251">
    <property type="entry name" value="CRAL-TRIO_dom"/>
</dbReference>
<dbReference type="GO" id="GO:0012505">
    <property type="term" value="C:endomembrane system"/>
    <property type="evidence" value="ECO:0007669"/>
    <property type="project" value="TreeGrafter"/>
</dbReference>
<dbReference type="PROSITE" id="PS50191">
    <property type="entry name" value="CRAL_TRIO"/>
    <property type="match status" value="1"/>
</dbReference>
<dbReference type="GO" id="GO:0140284">
    <property type="term" value="C:endoplasmic reticulum-endosome membrane contact site"/>
    <property type="evidence" value="ECO:0007669"/>
    <property type="project" value="TreeGrafter"/>
</dbReference>
<feature type="non-terminal residue" evidence="2">
    <location>
        <position position="1"/>
    </location>
</feature>
<organism evidence="2 3">
    <name type="scientific">Leptotrombidium deliense</name>
    <dbReference type="NCBI Taxonomy" id="299467"/>
    <lineage>
        <taxon>Eukaryota</taxon>
        <taxon>Metazoa</taxon>
        <taxon>Ecdysozoa</taxon>
        <taxon>Arthropoda</taxon>
        <taxon>Chelicerata</taxon>
        <taxon>Arachnida</taxon>
        <taxon>Acari</taxon>
        <taxon>Acariformes</taxon>
        <taxon>Trombidiformes</taxon>
        <taxon>Prostigmata</taxon>
        <taxon>Anystina</taxon>
        <taxon>Parasitengona</taxon>
        <taxon>Trombiculoidea</taxon>
        <taxon>Trombiculidae</taxon>
        <taxon>Leptotrombidium</taxon>
    </lineage>
</organism>
<dbReference type="InterPro" id="IPR036865">
    <property type="entry name" value="CRAL-TRIO_dom_sf"/>
</dbReference>
<dbReference type="SUPFAM" id="SSF52087">
    <property type="entry name" value="CRAL/TRIO domain"/>
    <property type="match status" value="1"/>
</dbReference>
<dbReference type="InterPro" id="IPR036273">
    <property type="entry name" value="CRAL/TRIO_N_dom_sf"/>
</dbReference>
<proteinExistence type="predicted"/>
<dbReference type="Pfam" id="PF00650">
    <property type="entry name" value="CRAL_TRIO"/>
    <property type="match status" value="1"/>
</dbReference>
<dbReference type="SMART" id="SM00516">
    <property type="entry name" value="SEC14"/>
    <property type="match status" value="1"/>
</dbReference>
<dbReference type="InterPro" id="IPR053012">
    <property type="entry name" value="ER-organelle_contact"/>
</dbReference>
<name>A0A443S413_9ACAR</name>